<accession>A0A8J6PZ87</accession>
<evidence type="ECO:0000313" key="4">
    <source>
        <dbReference type="EMBL" id="MBD0831758.1"/>
    </source>
</evidence>
<evidence type="ECO:0000313" key="5">
    <source>
        <dbReference type="Proteomes" id="UP000600588"/>
    </source>
</evidence>
<proteinExistence type="predicted"/>
<keyword evidence="5" id="KW-1185">Reference proteome</keyword>
<feature type="repeat" description="TPR" evidence="3">
    <location>
        <begin position="287"/>
        <end position="320"/>
    </location>
</feature>
<dbReference type="RefSeq" id="WP_188229550.1">
    <property type="nucleotide sequence ID" value="NZ_JACVXB010000002.1"/>
</dbReference>
<dbReference type="PANTHER" id="PTHR45586:SF1">
    <property type="entry name" value="LIPOPOLYSACCHARIDE ASSEMBLY PROTEIN B"/>
    <property type="match status" value="1"/>
</dbReference>
<evidence type="ECO:0000256" key="3">
    <source>
        <dbReference type="PROSITE-ProRule" id="PRU00339"/>
    </source>
</evidence>
<feature type="repeat" description="TPR" evidence="3">
    <location>
        <begin position="219"/>
        <end position="252"/>
    </location>
</feature>
<sequence length="417" mass="46575">MKKQVIVALAFSIGALSFAQKKELRAAEKAIKGTNYAEAKSALKQVEALMPNIDDKYKADYYFLYAQALYAGGAGSLSDIDEAIKSLNNIEGNPSPESAELKTKMVNSLLTKGNESYEGKDFSKASEYFEKAYRLSTKDTTYLYYAAATAINVPDYDRALTIYEELKDLGYTGVKKEFFATNVETNEEELFNSASVRDLSVKAKTHVKPGERVTESKEPEIVKNIAIIYVNKGDNEKAIEAMAAARAQSPDDVNLILTEANVHYKMGNTEKFKELLQEATRMDPTNPELQYNLGVIASESGEKDQAKAYYQKTVELDPNYVNAYINLSALVLSGEEEIIKEMNGLGSSKKDDLRYDELREQRQDLYREAIPYLDKALQVDSKNINAAKTLMNIYSSLGETEKYKDMKAKVEAIESGN</sequence>
<dbReference type="SMART" id="SM00028">
    <property type="entry name" value="TPR"/>
    <property type="match status" value="4"/>
</dbReference>
<comment type="caution">
    <text evidence="4">The sequence shown here is derived from an EMBL/GenBank/DDBJ whole genome shotgun (WGS) entry which is preliminary data.</text>
</comment>
<dbReference type="PANTHER" id="PTHR45586">
    <property type="entry name" value="TPR REPEAT-CONTAINING PROTEIN PA4667"/>
    <property type="match status" value="1"/>
</dbReference>
<keyword evidence="1" id="KW-0677">Repeat</keyword>
<dbReference type="EMBL" id="JACVXB010000002">
    <property type="protein sequence ID" value="MBD0831758.1"/>
    <property type="molecule type" value="Genomic_DNA"/>
</dbReference>
<dbReference type="InterPro" id="IPR051012">
    <property type="entry name" value="CellSynth/LPSAsmb/PSIAsmb"/>
</dbReference>
<dbReference type="Gene3D" id="1.25.40.10">
    <property type="entry name" value="Tetratricopeptide repeat domain"/>
    <property type="match status" value="2"/>
</dbReference>
<dbReference type="AlphaFoldDB" id="A0A8J6PZ87"/>
<gene>
    <name evidence="4" type="ORF">ICJ83_06400</name>
</gene>
<dbReference type="InterPro" id="IPR011990">
    <property type="entry name" value="TPR-like_helical_dom_sf"/>
</dbReference>
<dbReference type="Proteomes" id="UP000600588">
    <property type="component" value="Unassembled WGS sequence"/>
</dbReference>
<dbReference type="Pfam" id="PF14559">
    <property type="entry name" value="TPR_19"/>
    <property type="match status" value="1"/>
</dbReference>
<name>A0A8J6PZ87_9FLAO</name>
<dbReference type="SUPFAM" id="SSF48452">
    <property type="entry name" value="TPR-like"/>
    <property type="match status" value="2"/>
</dbReference>
<evidence type="ECO:0000256" key="1">
    <source>
        <dbReference type="ARBA" id="ARBA00022737"/>
    </source>
</evidence>
<dbReference type="PROSITE" id="PS50005">
    <property type="entry name" value="TPR"/>
    <property type="match status" value="3"/>
</dbReference>
<organism evidence="4 5">
    <name type="scientific">Aestuariibaculum sediminum</name>
    <dbReference type="NCBI Taxonomy" id="2770637"/>
    <lineage>
        <taxon>Bacteria</taxon>
        <taxon>Pseudomonadati</taxon>
        <taxon>Bacteroidota</taxon>
        <taxon>Flavobacteriia</taxon>
        <taxon>Flavobacteriales</taxon>
        <taxon>Flavobacteriaceae</taxon>
    </lineage>
</organism>
<feature type="repeat" description="TPR" evidence="3">
    <location>
        <begin position="106"/>
        <end position="139"/>
    </location>
</feature>
<dbReference type="InterPro" id="IPR019734">
    <property type="entry name" value="TPR_rpt"/>
</dbReference>
<reference evidence="4 5" key="1">
    <citation type="submission" date="2020-09" db="EMBL/GenBank/DDBJ databases">
        <title>TT11 complete genome.</title>
        <authorList>
            <person name="Wu Z."/>
        </authorList>
    </citation>
    <scope>NUCLEOTIDE SEQUENCE [LARGE SCALE GENOMIC DNA]</scope>
    <source>
        <strain evidence="4 5">TT11</strain>
    </source>
</reference>
<protein>
    <submittedName>
        <fullName evidence="4">Tetratricopeptide repeat protein</fullName>
    </submittedName>
</protein>
<keyword evidence="2 3" id="KW-0802">TPR repeat</keyword>
<evidence type="ECO:0000256" key="2">
    <source>
        <dbReference type="ARBA" id="ARBA00022803"/>
    </source>
</evidence>